<dbReference type="RefSeq" id="WP_161110272.1">
    <property type="nucleotide sequence ID" value="NZ_WWHY01000001.1"/>
</dbReference>
<dbReference type="AlphaFoldDB" id="A0A7K2IN79"/>
<dbReference type="GO" id="GO:0005886">
    <property type="term" value="C:plasma membrane"/>
    <property type="evidence" value="ECO:0007669"/>
    <property type="project" value="TreeGrafter"/>
</dbReference>
<organism evidence="2 3">
    <name type="scientific">Nocardiopsis alba</name>
    <dbReference type="NCBI Taxonomy" id="53437"/>
    <lineage>
        <taxon>Bacteria</taxon>
        <taxon>Bacillati</taxon>
        <taxon>Actinomycetota</taxon>
        <taxon>Actinomycetes</taxon>
        <taxon>Streptosporangiales</taxon>
        <taxon>Nocardiopsidaceae</taxon>
        <taxon>Nocardiopsis</taxon>
    </lineage>
</organism>
<dbReference type="Proteomes" id="UP000467124">
    <property type="component" value="Unassembled WGS sequence"/>
</dbReference>
<dbReference type="InterPro" id="IPR051599">
    <property type="entry name" value="Cell_Envelope_Assoc"/>
</dbReference>
<dbReference type="PANTHER" id="PTHR30336:SF20">
    <property type="entry name" value="DUF218 DOMAIN-CONTAINING PROTEIN"/>
    <property type="match status" value="1"/>
</dbReference>
<evidence type="ECO:0000259" key="1">
    <source>
        <dbReference type="Pfam" id="PF02698"/>
    </source>
</evidence>
<gene>
    <name evidence="2" type="ORF">GTW20_03920</name>
</gene>
<reference evidence="2 3" key="1">
    <citation type="journal article" date="2019" name="Nat. Commun.">
        <title>The antimicrobial potential of Streptomyces from insect microbiomes.</title>
        <authorList>
            <person name="Chevrette M.G."/>
            <person name="Carlson C.M."/>
            <person name="Ortega H.E."/>
            <person name="Thomas C."/>
            <person name="Ananiev G.E."/>
            <person name="Barns K.J."/>
            <person name="Book A.J."/>
            <person name="Cagnazzo J."/>
            <person name="Carlos C."/>
            <person name="Flanigan W."/>
            <person name="Grubbs K.J."/>
            <person name="Horn H.A."/>
            <person name="Hoffmann F.M."/>
            <person name="Klassen J.L."/>
            <person name="Knack J.J."/>
            <person name="Lewin G.R."/>
            <person name="McDonald B.R."/>
            <person name="Muller L."/>
            <person name="Melo W.G.P."/>
            <person name="Pinto-Tomas A.A."/>
            <person name="Schmitz A."/>
            <person name="Wendt-Pienkowski E."/>
            <person name="Wildman S."/>
            <person name="Zhao M."/>
            <person name="Zhang F."/>
            <person name="Bugni T.S."/>
            <person name="Andes D.R."/>
            <person name="Pupo M.T."/>
            <person name="Currie C.R."/>
        </authorList>
    </citation>
    <scope>NUCLEOTIDE SEQUENCE [LARGE SCALE GENOMIC DNA]</scope>
    <source>
        <strain evidence="2 3">SID5840</strain>
    </source>
</reference>
<name>A0A7K2IN79_9ACTN</name>
<feature type="domain" description="DUF218" evidence="1">
    <location>
        <begin position="33"/>
        <end position="158"/>
    </location>
</feature>
<comment type="caution">
    <text evidence="2">The sequence shown here is derived from an EMBL/GenBank/DDBJ whole genome shotgun (WGS) entry which is preliminary data.</text>
</comment>
<dbReference type="Gene3D" id="3.40.50.620">
    <property type="entry name" value="HUPs"/>
    <property type="match status" value="1"/>
</dbReference>
<dbReference type="InterPro" id="IPR014729">
    <property type="entry name" value="Rossmann-like_a/b/a_fold"/>
</dbReference>
<dbReference type="EMBL" id="WWHY01000001">
    <property type="protein sequence ID" value="MYR31432.1"/>
    <property type="molecule type" value="Genomic_DNA"/>
</dbReference>
<dbReference type="PANTHER" id="PTHR30336">
    <property type="entry name" value="INNER MEMBRANE PROTEIN, PROBABLE PERMEASE"/>
    <property type="match status" value="1"/>
</dbReference>
<dbReference type="Pfam" id="PF02698">
    <property type="entry name" value="DUF218"/>
    <property type="match status" value="1"/>
</dbReference>
<dbReference type="InterPro" id="IPR003848">
    <property type="entry name" value="DUF218"/>
</dbReference>
<evidence type="ECO:0000313" key="2">
    <source>
        <dbReference type="EMBL" id="MYR31432.1"/>
    </source>
</evidence>
<accession>A0A7K2IN79</accession>
<sequence length="222" mass="24779">MADDARAITQEQWRHAELIWEYHRMHHQVRACDVAVALGCNDIGVAECAAELYRDGLFTELVFTGGNSPSTVELFPRGEAVHFRERALELGVPDSVILIEPEASNTGQNISFSRRLLAENGLTPDSVLVICMPYMERRAFATTRKLWDEVEVVCASAPVSLGDYVKGQGDTGAVIDMMVGDLQRVMEYPKLGFAIEQEVRREVREAYESLVASGFDSRLIRV</sequence>
<protein>
    <submittedName>
        <fullName evidence="2">YdcF family protein</fullName>
    </submittedName>
</protein>
<proteinExistence type="predicted"/>
<evidence type="ECO:0000313" key="3">
    <source>
        <dbReference type="Proteomes" id="UP000467124"/>
    </source>
</evidence>
<dbReference type="CDD" id="cd06259">
    <property type="entry name" value="YdcF-like"/>
    <property type="match status" value="1"/>
</dbReference>